<dbReference type="Gene3D" id="1.25.40.10">
    <property type="entry name" value="Tetratricopeptide repeat domain"/>
    <property type="match status" value="2"/>
</dbReference>
<reference evidence="3" key="1">
    <citation type="submission" date="2013-03" db="EMBL/GenBank/DDBJ databases">
        <title>Genome sequence of Chthonomonas calidirosea, the first sequenced genome from the Armatimonadetes phylum (formally candidate division OP10).</title>
        <authorList>
            <person name="Lee K.C.Y."/>
            <person name="Morgan X.C."/>
            <person name="Dunfield P.F."/>
            <person name="Tamas I."/>
            <person name="Houghton K.M."/>
            <person name="Vyssotski M."/>
            <person name="Ryan J.L.J."/>
            <person name="Lagutin K."/>
            <person name="McDonald I.R."/>
            <person name="Stott M.B."/>
        </authorList>
    </citation>
    <scope>NUCLEOTIDE SEQUENCE [LARGE SCALE GENOMIC DNA]</scope>
    <source>
        <strain evidence="3">DSM 23976 / ICMP 18418 / T49</strain>
    </source>
</reference>
<dbReference type="InParanoid" id="S0EVS9"/>
<dbReference type="PANTHER" id="PTHR12558">
    <property type="entry name" value="CELL DIVISION CYCLE 16,23,27"/>
    <property type="match status" value="1"/>
</dbReference>
<dbReference type="OrthoDB" id="255821at2"/>
<dbReference type="Proteomes" id="UP000014227">
    <property type="component" value="Chromosome I"/>
</dbReference>
<dbReference type="SUPFAM" id="SSF48452">
    <property type="entry name" value="TPR-like"/>
    <property type="match status" value="1"/>
</dbReference>
<dbReference type="Pfam" id="PF13432">
    <property type="entry name" value="TPR_16"/>
    <property type="match status" value="2"/>
</dbReference>
<accession>S0EVS9</accession>
<dbReference type="STRING" id="454171.CP488_01978"/>
<dbReference type="PATRIC" id="fig|1303518.3.peg.2185"/>
<dbReference type="Pfam" id="PF13431">
    <property type="entry name" value="TPR_17"/>
    <property type="match status" value="1"/>
</dbReference>
<dbReference type="PANTHER" id="PTHR12558:SF13">
    <property type="entry name" value="CELL DIVISION CYCLE PROTEIN 27 HOMOLOG"/>
    <property type="match status" value="1"/>
</dbReference>
<keyword evidence="3" id="KW-1185">Reference proteome</keyword>
<evidence type="ECO:0000256" key="1">
    <source>
        <dbReference type="PROSITE-ProRule" id="PRU00339"/>
    </source>
</evidence>
<sequence length="342" mass="37414">MTLSTGRRLLLFGALLIALIGAIYLRSYLYRHSMPPISKDLATVGLYARAHPNDPTAQIAWGNALMLHNHPNEAMQVFADAAQRWPHDARPYIGLGALALQQHRDAIAQVNFEQAVRCDPRNALVWHLLGEVYERRHEPLAAIHAYMEATKLAPNDEVAWRQLGVLETKRKLYAAGYAALQRATALNPKDARAQIDFGNIALVQGQLAIAQQAFTKALQLQPHAPDALIGLANANMLLDSSPSGLANDLSLIQQIADPAHNAIACETRGHIYLLQRRYLLAIKSLQEAIRANPKRTTAYVLLSQAYAAVGNAQAAEKAAKTYQQLLQTEGADETAPPVGMGH</sequence>
<proteinExistence type="predicted"/>
<dbReference type="HOGENOM" id="CLU_810618_0_0_0"/>
<dbReference type="eggNOG" id="COG0457">
    <property type="taxonomic scope" value="Bacteria"/>
</dbReference>
<protein>
    <submittedName>
        <fullName evidence="2">TPR repeat</fullName>
    </submittedName>
</protein>
<feature type="repeat" description="TPR" evidence="1">
    <location>
        <begin position="191"/>
        <end position="224"/>
    </location>
</feature>
<gene>
    <name evidence="2" type="ORF">CCALI_02112</name>
</gene>
<dbReference type="SMART" id="SM00028">
    <property type="entry name" value="TPR"/>
    <property type="match status" value="6"/>
</dbReference>
<dbReference type="EMBL" id="HF951689">
    <property type="protein sequence ID" value="CCW35919.1"/>
    <property type="molecule type" value="Genomic_DNA"/>
</dbReference>
<dbReference type="InterPro" id="IPR011990">
    <property type="entry name" value="TPR-like_helical_dom_sf"/>
</dbReference>
<keyword evidence="1" id="KW-0802">TPR repeat</keyword>
<organism evidence="2 3">
    <name type="scientific">Chthonomonas calidirosea (strain DSM 23976 / ICMP 18418 / T49)</name>
    <dbReference type="NCBI Taxonomy" id="1303518"/>
    <lineage>
        <taxon>Bacteria</taxon>
        <taxon>Bacillati</taxon>
        <taxon>Armatimonadota</taxon>
        <taxon>Chthonomonadia</taxon>
        <taxon>Chthonomonadales</taxon>
        <taxon>Chthonomonadaceae</taxon>
        <taxon>Chthonomonas</taxon>
    </lineage>
</organism>
<feature type="repeat" description="TPR" evidence="1">
    <location>
        <begin position="262"/>
        <end position="295"/>
    </location>
</feature>
<dbReference type="AlphaFoldDB" id="S0EVS9"/>
<dbReference type="KEGG" id="ccz:CCALI_02112"/>
<feature type="repeat" description="TPR" evidence="1">
    <location>
        <begin position="123"/>
        <end position="156"/>
    </location>
</feature>
<evidence type="ECO:0000313" key="3">
    <source>
        <dbReference type="Proteomes" id="UP000014227"/>
    </source>
</evidence>
<name>S0EVS9_CHTCT</name>
<evidence type="ECO:0000313" key="2">
    <source>
        <dbReference type="EMBL" id="CCW35919.1"/>
    </source>
</evidence>
<dbReference type="PROSITE" id="PS50005">
    <property type="entry name" value="TPR"/>
    <property type="match status" value="3"/>
</dbReference>
<dbReference type="InterPro" id="IPR019734">
    <property type="entry name" value="TPR_rpt"/>
</dbReference>